<dbReference type="OrthoDB" id="8141296at2"/>
<dbReference type="InterPro" id="IPR002196">
    <property type="entry name" value="Glyco_hydro_24"/>
</dbReference>
<dbReference type="InterPro" id="IPR023346">
    <property type="entry name" value="Lysozyme-like_dom_sf"/>
</dbReference>
<comment type="similarity">
    <text evidence="6">Belongs to the glycosyl hydrolase 24 family.</text>
</comment>
<evidence type="ECO:0000256" key="6">
    <source>
        <dbReference type="RuleBase" id="RU003788"/>
    </source>
</evidence>
<dbReference type="GO" id="GO:0016998">
    <property type="term" value="P:cell wall macromolecule catabolic process"/>
    <property type="evidence" value="ECO:0007669"/>
    <property type="project" value="InterPro"/>
</dbReference>
<keyword evidence="3 6" id="KW-0081">Bacteriolytic enzyme</keyword>
<dbReference type="EMBL" id="PSNW01000003">
    <property type="protein sequence ID" value="PPE74606.1"/>
    <property type="molecule type" value="Genomic_DNA"/>
</dbReference>
<evidence type="ECO:0000256" key="2">
    <source>
        <dbReference type="ARBA" id="ARBA00022529"/>
    </source>
</evidence>
<dbReference type="InterPro" id="IPR034690">
    <property type="entry name" value="Endolysin_T4_type"/>
</dbReference>
<keyword evidence="4 6" id="KW-0378">Hydrolase</keyword>
<evidence type="ECO:0000313" key="7">
    <source>
        <dbReference type="EMBL" id="PPE74606.1"/>
    </source>
</evidence>
<keyword evidence="5 6" id="KW-0326">Glycosidase</keyword>
<dbReference type="Proteomes" id="UP000238220">
    <property type="component" value="Unassembled WGS sequence"/>
</dbReference>
<dbReference type="GO" id="GO:0042742">
    <property type="term" value="P:defense response to bacterium"/>
    <property type="evidence" value="ECO:0007669"/>
    <property type="project" value="UniProtKB-KW"/>
</dbReference>
<gene>
    <name evidence="7" type="ORF">C3942_07540</name>
</gene>
<organism evidence="7 8">
    <name type="scientific">Solimonas fluminis</name>
    <dbReference type="NCBI Taxonomy" id="2086571"/>
    <lineage>
        <taxon>Bacteria</taxon>
        <taxon>Pseudomonadati</taxon>
        <taxon>Pseudomonadota</taxon>
        <taxon>Gammaproteobacteria</taxon>
        <taxon>Nevskiales</taxon>
        <taxon>Nevskiaceae</taxon>
        <taxon>Solimonas</taxon>
    </lineage>
</organism>
<evidence type="ECO:0000256" key="3">
    <source>
        <dbReference type="ARBA" id="ARBA00022638"/>
    </source>
</evidence>
<sequence length="149" mass="15913">MKARLAAAGLLGCFVLVAGFEGLRTAAYRDPVGIPTICYGSTAGVRLGDTATRAQCEALLGRELLAAHDAMMACVRVPLTPGQRAAFTSFSFNVGSRAFCRSTLARRLNAGDYAGACAELGRWVHARGVRLPGLERRRAAERELCERPS</sequence>
<comment type="catalytic activity">
    <reaction evidence="1 6">
        <text>Hydrolysis of (1-&gt;4)-beta-linkages between N-acetylmuramic acid and N-acetyl-D-glucosamine residues in a peptidoglycan and between N-acetyl-D-glucosamine residues in chitodextrins.</text>
        <dbReference type="EC" id="3.2.1.17"/>
    </reaction>
</comment>
<name>A0A2S5THY6_9GAMM</name>
<dbReference type="RefSeq" id="WP_104229763.1">
    <property type="nucleotide sequence ID" value="NZ_PSNW01000003.1"/>
</dbReference>
<comment type="caution">
    <text evidence="7">The sequence shown here is derived from an EMBL/GenBank/DDBJ whole genome shotgun (WGS) entry which is preliminary data.</text>
</comment>
<dbReference type="SUPFAM" id="SSF53955">
    <property type="entry name" value="Lysozyme-like"/>
    <property type="match status" value="1"/>
</dbReference>
<accession>A0A2S5THY6</accession>
<dbReference type="InterPro" id="IPR043688">
    <property type="entry name" value="SAR_endolysin-like"/>
</dbReference>
<dbReference type="EC" id="3.2.1.17" evidence="6"/>
<dbReference type="CDD" id="cd16900">
    <property type="entry name" value="endolysin_R21-like"/>
    <property type="match status" value="1"/>
</dbReference>
<dbReference type="GO" id="GO:0009253">
    <property type="term" value="P:peptidoglycan catabolic process"/>
    <property type="evidence" value="ECO:0007669"/>
    <property type="project" value="InterPro"/>
</dbReference>
<evidence type="ECO:0000256" key="1">
    <source>
        <dbReference type="ARBA" id="ARBA00000632"/>
    </source>
</evidence>
<evidence type="ECO:0000256" key="4">
    <source>
        <dbReference type="ARBA" id="ARBA00022801"/>
    </source>
</evidence>
<proteinExistence type="inferred from homology"/>
<keyword evidence="2 6" id="KW-0929">Antimicrobial</keyword>
<dbReference type="InterPro" id="IPR051018">
    <property type="entry name" value="Bacteriophage_GH24"/>
</dbReference>
<dbReference type="AlphaFoldDB" id="A0A2S5THY6"/>
<evidence type="ECO:0000313" key="8">
    <source>
        <dbReference type="Proteomes" id="UP000238220"/>
    </source>
</evidence>
<protein>
    <recommendedName>
        <fullName evidence="6">Lysozyme</fullName>
        <ecNumber evidence="6">3.2.1.17</ecNumber>
    </recommendedName>
</protein>
<dbReference type="HAMAP" id="MF_04136">
    <property type="entry name" value="SAR_ENDOLYSIN"/>
    <property type="match status" value="1"/>
</dbReference>
<dbReference type="PANTHER" id="PTHR38107:SF3">
    <property type="entry name" value="LYSOZYME RRRD-RELATED"/>
    <property type="match status" value="1"/>
</dbReference>
<dbReference type="GO" id="GO:0003796">
    <property type="term" value="F:lysozyme activity"/>
    <property type="evidence" value="ECO:0007669"/>
    <property type="project" value="UniProtKB-EC"/>
</dbReference>
<dbReference type="GO" id="GO:0031640">
    <property type="term" value="P:killing of cells of another organism"/>
    <property type="evidence" value="ECO:0007669"/>
    <property type="project" value="UniProtKB-KW"/>
</dbReference>
<dbReference type="InterPro" id="IPR023347">
    <property type="entry name" value="Lysozyme_dom_sf"/>
</dbReference>
<dbReference type="Pfam" id="PF00959">
    <property type="entry name" value="Phage_lysozyme"/>
    <property type="match status" value="1"/>
</dbReference>
<evidence type="ECO:0000256" key="5">
    <source>
        <dbReference type="ARBA" id="ARBA00023295"/>
    </source>
</evidence>
<dbReference type="Gene3D" id="1.10.530.40">
    <property type="match status" value="1"/>
</dbReference>
<dbReference type="HAMAP" id="MF_04110">
    <property type="entry name" value="ENDOLYSIN_T4"/>
    <property type="match status" value="1"/>
</dbReference>
<dbReference type="PANTHER" id="PTHR38107">
    <property type="match status" value="1"/>
</dbReference>
<keyword evidence="8" id="KW-1185">Reference proteome</keyword>
<reference evidence="7 8" key="1">
    <citation type="submission" date="2018-02" db="EMBL/GenBank/DDBJ databases">
        <title>Genome sequencing of Solimonas sp. HR-BB.</title>
        <authorList>
            <person name="Lee Y."/>
            <person name="Jeon C.O."/>
        </authorList>
    </citation>
    <scope>NUCLEOTIDE SEQUENCE [LARGE SCALE GENOMIC DNA]</scope>
    <source>
        <strain evidence="7 8">HR-BB</strain>
    </source>
</reference>